<dbReference type="GO" id="GO:0000166">
    <property type="term" value="F:nucleotide binding"/>
    <property type="evidence" value="ECO:0007669"/>
    <property type="project" value="InterPro"/>
</dbReference>
<dbReference type="Pfam" id="PF22725">
    <property type="entry name" value="GFO_IDH_MocA_C3"/>
    <property type="match status" value="1"/>
</dbReference>
<feature type="domain" description="Gfo/Idh/MocA-like oxidoreductase N-terminal" evidence="3">
    <location>
        <begin position="5"/>
        <end position="123"/>
    </location>
</feature>
<feature type="domain" description="GFO/IDH/MocA-like oxidoreductase" evidence="4">
    <location>
        <begin position="141"/>
        <end position="283"/>
    </location>
</feature>
<name>A0A1V5MG24_UNCT6</name>
<evidence type="ECO:0000256" key="1">
    <source>
        <dbReference type="ARBA" id="ARBA00023002"/>
    </source>
</evidence>
<accession>A0A1V5MG24</accession>
<dbReference type="EC" id="1.1.1.292" evidence="5"/>
<dbReference type="InterPro" id="IPR000683">
    <property type="entry name" value="Gfo/Idh/MocA-like_OxRdtase_N"/>
</dbReference>
<gene>
    <name evidence="5" type="primary">afr_3</name>
    <name evidence="5" type="ORF">BWY73_00903</name>
</gene>
<reference evidence="5 6" key="1">
    <citation type="submission" date="2017-02" db="EMBL/GenBank/DDBJ databases">
        <title>Delving into the versatile metabolic prowess of the omnipresent phylum Bacteroidetes.</title>
        <authorList>
            <person name="Nobu M.K."/>
            <person name="Mei R."/>
            <person name="Narihiro T."/>
            <person name="Kuroda K."/>
            <person name="Liu W.-T."/>
        </authorList>
    </citation>
    <scope>NUCLEOTIDE SEQUENCE [LARGE SCALE GENOMIC DNA]</scope>
    <source>
        <strain evidence="5">ADurb.Bin417</strain>
    </source>
</reference>
<dbReference type="AlphaFoldDB" id="A0A1V5MG24"/>
<dbReference type="PANTHER" id="PTHR43818">
    <property type="entry name" value="BCDNA.GH03377"/>
    <property type="match status" value="1"/>
</dbReference>
<dbReference type="Gene3D" id="3.30.360.10">
    <property type="entry name" value="Dihydrodipicolinate Reductase, domain 2"/>
    <property type="match status" value="1"/>
</dbReference>
<dbReference type="InterPro" id="IPR050463">
    <property type="entry name" value="Gfo/Idh/MocA_oxidrdct_glycsds"/>
</dbReference>
<dbReference type="GO" id="GO:0033712">
    <property type="term" value="F:1,5-anhydro-D-fructose reductase (1,5-anhydro-D-mannitol-forming) activity"/>
    <property type="evidence" value="ECO:0007669"/>
    <property type="project" value="UniProtKB-EC"/>
</dbReference>
<organism evidence="5 6">
    <name type="scientific">candidate division TA06 bacterium ADurb.Bin417</name>
    <dbReference type="NCBI Taxonomy" id="1852828"/>
    <lineage>
        <taxon>Bacteria</taxon>
        <taxon>Bacteria division TA06</taxon>
    </lineage>
</organism>
<sequence length="407" mass="45075">MNREIRIGLIGYQFMGRAHANAYQQAARFFDPKARSVMKAVCGRHQDGVEAFARRWGFESCETDWRRLVERKDIDLVDITTPNNLHAEAAVAAAEAGKAVFCEKPLALNLEQAETMLRAVSGNRVFNAVCFNYRRAPALALMKKLIAEGRLGRIYHLRGIYLQDWLLDPEFPLAWRMKKEVAGSGSLGDLASHQIDAARWLLGEFSEVCGRLQTFVKERPVATSEGNLAAVGGSKRGRVTVDDAVLFLARFRNGALGSFEATRFAAGHKNQNRLEVNGEKGSLIFNLERLNELEYYNTDDPEEARGFRLIQVTEPVHPYLSAWWPPGHIIGYEHTFIHTVLDVINAWAAGAPFQPDFKDGLACQRVLAAVSASAASGAWVKLAAPAGTGRRPAPKAEKEEGPKLFNA</sequence>
<dbReference type="InterPro" id="IPR036291">
    <property type="entry name" value="NAD(P)-bd_dom_sf"/>
</dbReference>
<evidence type="ECO:0000259" key="3">
    <source>
        <dbReference type="Pfam" id="PF01408"/>
    </source>
</evidence>
<dbReference type="InterPro" id="IPR055170">
    <property type="entry name" value="GFO_IDH_MocA-like_dom"/>
</dbReference>
<dbReference type="Gene3D" id="3.40.50.720">
    <property type="entry name" value="NAD(P)-binding Rossmann-like Domain"/>
    <property type="match status" value="1"/>
</dbReference>
<evidence type="ECO:0000259" key="4">
    <source>
        <dbReference type="Pfam" id="PF22725"/>
    </source>
</evidence>
<comment type="caution">
    <text evidence="5">The sequence shown here is derived from an EMBL/GenBank/DDBJ whole genome shotgun (WGS) entry which is preliminary data.</text>
</comment>
<dbReference type="EMBL" id="MWAK01000122">
    <property type="protein sequence ID" value="OPZ92193.1"/>
    <property type="molecule type" value="Genomic_DNA"/>
</dbReference>
<evidence type="ECO:0000313" key="5">
    <source>
        <dbReference type="EMBL" id="OPZ92193.1"/>
    </source>
</evidence>
<dbReference type="PANTHER" id="PTHR43818:SF11">
    <property type="entry name" value="BCDNA.GH03377"/>
    <property type="match status" value="1"/>
</dbReference>
<dbReference type="SUPFAM" id="SSF55347">
    <property type="entry name" value="Glyceraldehyde-3-phosphate dehydrogenase-like, C-terminal domain"/>
    <property type="match status" value="1"/>
</dbReference>
<keyword evidence="1 5" id="KW-0560">Oxidoreductase</keyword>
<feature type="region of interest" description="Disordered" evidence="2">
    <location>
        <begin position="387"/>
        <end position="407"/>
    </location>
</feature>
<dbReference type="SUPFAM" id="SSF51735">
    <property type="entry name" value="NAD(P)-binding Rossmann-fold domains"/>
    <property type="match status" value="1"/>
</dbReference>
<dbReference type="Pfam" id="PF01408">
    <property type="entry name" value="GFO_IDH_MocA"/>
    <property type="match status" value="1"/>
</dbReference>
<dbReference type="Proteomes" id="UP000485484">
    <property type="component" value="Unassembled WGS sequence"/>
</dbReference>
<feature type="compositionally biased region" description="Basic and acidic residues" evidence="2">
    <location>
        <begin position="394"/>
        <end position="407"/>
    </location>
</feature>
<protein>
    <submittedName>
        <fullName evidence="5">1,5-anhydro-D-fructose reductase</fullName>
        <ecNumber evidence="5">1.1.1.292</ecNumber>
    </submittedName>
</protein>
<evidence type="ECO:0000313" key="6">
    <source>
        <dbReference type="Proteomes" id="UP000485484"/>
    </source>
</evidence>
<evidence type="ECO:0000256" key="2">
    <source>
        <dbReference type="SAM" id="MobiDB-lite"/>
    </source>
</evidence>
<proteinExistence type="predicted"/>